<accession>A0A9W6EW97</accession>
<dbReference type="InterPro" id="IPR010982">
    <property type="entry name" value="Lambda_DNA-bd_dom_sf"/>
</dbReference>
<gene>
    <name evidence="2" type="ORF">NBRC110019_30470</name>
</gene>
<comment type="caution">
    <text evidence="2">The sequence shown here is derived from an EMBL/GenBank/DDBJ whole genome shotgun (WGS) entry which is preliminary data.</text>
</comment>
<dbReference type="Gene3D" id="1.10.260.40">
    <property type="entry name" value="lambda repressor-like DNA-binding domains"/>
    <property type="match status" value="1"/>
</dbReference>
<dbReference type="GO" id="GO:0003677">
    <property type="term" value="F:DNA binding"/>
    <property type="evidence" value="ECO:0007669"/>
    <property type="project" value="InterPro"/>
</dbReference>
<reference evidence="2" key="1">
    <citation type="submission" date="2022-07" db="EMBL/GenBank/DDBJ databases">
        <title>Taxonomy of Novel Oxalotrophic and Methylotrophic Bacteria.</title>
        <authorList>
            <person name="Sahin N."/>
            <person name="Tani A."/>
        </authorList>
    </citation>
    <scope>NUCLEOTIDE SEQUENCE</scope>
    <source>
        <strain evidence="2">AM327</strain>
    </source>
</reference>
<name>A0A9W6EW97_9FLAO</name>
<evidence type="ECO:0000313" key="2">
    <source>
        <dbReference type="EMBL" id="GLB54006.1"/>
    </source>
</evidence>
<evidence type="ECO:0000313" key="3">
    <source>
        <dbReference type="Proteomes" id="UP001143545"/>
    </source>
</evidence>
<protein>
    <recommendedName>
        <fullName evidence="1">HTH cro/C1-type domain-containing protein</fullName>
    </recommendedName>
</protein>
<dbReference type="PROSITE" id="PS50943">
    <property type="entry name" value="HTH_CROC1"/>
    <property type="match status" value="1"/>
</dbReference>
<dbReference type="AlphaFoldDB" id="A0A9W6EW97"/>
<dbReference type="InterPro" id="IPR001387">
    <property type="entry name" value="Cro/C1-type_HTH"/>
</dbReference>
<evidence type="ECO:0000259" key="1">
    <source>
        <dbReference type="PROSITE" id="PS50943"/>
    </source>
</evidence>
<proteinExistence type="predicted"/>
<organism evidence="2 3">
    <name type="scientific">Neptunitalea chrysea</name>
    <dbReference type="NCBI Taxonomy" id="1647581"/>
    <lineage>
        <taxon>Bacteria</taxon>
        <taxon>Pseudomonadati</taxon>
        <taxon>Bacteroidota</taxon>
        <taxon>Flavobacteriia</taxon>
        <taxon>Flavobacteriales</taxon>
        <taxon>Flavobacteriaceae</taxon>
        <taxon>Neptunitalea</taxon>
    </lineage>
</organism>
<feature type="domain" description="HTH cro/C1-type" evidence="1">
    <location>
        <begin position="2"/>
        <end position="21"/>
    </location>
</feature>
<keyword evidence="3" id="KW-1185">Reference proteome</keyword>
<dbReference type="EMBL" id="BRVP01000030">
    <property type="protein sequence ID" value="GLB54006.1"/>
    <property type="molecule type" value="Genomic_DNA"/>
</dbReference>
<sequence>MPSVEVAFKLADVFDVSVDYLLGEGLNASFDKETLRRLEDMEKLPDEERQRIFHYMDLVIRDYKGKQAYGS</sequence>
<dbReference type="Proteomes" id="UP001143545">
    <property type="component" value="Unassembled WGS sequence"/>
</dbReference>
<dbReference type="RefSeq" id="WP_281756354.1">
    <property type="nucleotide sequence ID" value="NZ_BRVP01000030.1"/>
</dbReference>